<comment type="caution">
    <text evidence="7">The sequence shown here is derived from an EMBL/GenBank/DDBJ whole genome shotgun (WGS) entry which is preliminary data.</text>
</comment>
<protein>
    <recommendedName>
        <fullName evidence="6">Rieske domain-containing protein</fullName>
    </recommendedName>
</protein>
<evidence type="ECO:0000259" key="6">
    <source>
        <dbReference type="PROSITE" id="PS51296"/>
    </source>
</evidence>
<evidence type="ECO:0000256" key="3">
    <source>
        <dbReference type="ARBA" id="ARBA00023004"/>
    </source>
</evidence>
<evidence type="ECO:0000313" key="7">
    <source>
        <dbReference type="EMBL" id="CAK0908124.1"/>
    </source>
</evidence>
<accession>A0ABN9Y6B0</accession>
<dbReference type="EMBL" id="CAUYUJ010021960">
    <property type="protein sequence ID" value="CAK0908124.1"/>
    <property type="molecule type" value="Genomic_DNA"/>
</dbReference>
<keyword evidence="3" id="KW-0408">Iron</keyword>
<keyword evidence="2" id="KW-0479">Metal-binding</keyword>
<feature type="domain" description="Rieske" evidence="6">
    <location>
        <begin position="13"/>
        <end position="127"/>
    </location>
</feature>
<evidence type="ECO:0000313" key="8">
    <source>
        <dbReference type="Proteomes" id="UP001189429"/>
    </source>
</evidence>
<dbReference type="PANTHER" id="PTHR21496">
    <property type="entry name" value="FERREDOXIN-RELATED"/>
    <property type="match status" value="1"/>
</dbReference>
<gene>
    <name evidence="7" type="ORF">PCOR1329_LOCUS82885</name>
</gene>
<dbReference type="SUPFAM" id="SSF50022">
    <property type="entry name" value="ISP domain"/>
    <property type="match status" value="1"/>
</dbReference>
<keyword evidence="4" id="KW-0411">Iron-sulfur</keyword>
<evidence type="ECO:0000256" key="1">
    <source>
        <dbReference type="ARBA" id="ARBA00022714"/>
    </source>
</evidence>
<dbReference type="Gene3D" id="2.102.10.10">
    <property type="entry name" value="Rieske [2Fe-2S] iron-sulphur domain"/>
    <property type="match status" value="1"/>
</dbReference>
<name>A0ABN9Y6B0_9DINO</name>
<dbReference type="InterPro" id="IPR054716">
    <property type="entry name" value="Sol_Rieske_ferrdox_dom"/>
</dbReference>
<dbReference type="PANTHER" id="PTHR21496:SF0">
    <property type="entry name" value="RIESKE DOMAIN-CONTAINING PROTEIN"/>
    <property type="match status" value="1"/>
</dbReference>
<evidence type="ECO:0000256" key="2">
    <source>
        <dbReference type="ARBA" id="ARBA00022723"/>
    </source>
</evidence>
<dbReference type="PROSITE" id="PS51296">
    <property type="entry name" value="RIESKE"/>
    <property type="match status" value="1"/>
</dbReference>
<organism evidence="7 8">
    <name type="scientific">Prorocentrum cordatum</name>
    <dbReference type="NCBI Taxonomy" id="2364126"/>
    <lineage>
        <taxon>Eukaryota</taxon>
        <taxon>Sar</taxon>
        <taxon>Alveolata</taxon>
        <taxon>Dinophyceae</taxon>
        <taxon>Prorocentrales</taxon>
        <taxon>Prorocentraceae</taxon>
        <taxon>Prorocentrum</taxon>
    </lineage>
</organism>
<dbReference type="Proteomes" id="UP001189429">
    <property type="component" value="Unassembled WGS sequence"/>
</dbReference>
<keyword evidence="8" id="KW-1185">Reference proteome</keyword>
<comment type="cofactor">
    <cofactor evidence="5">
        <name>[2Fe-2S] cluster</name>
        <dbReference type="ChEBI" id="CHEBI:190135"/>
    </cofactor>
</comment>
<sequence length="201" mass="20845">MSVQAPWIRALGSEELARLRAPPRRAACVEVGAPARKVLLAACGDEVLALDARCAHRGGPLEQGDIEDVAGNDGSAVAPTIRCPWHGRRYCLRTGREVSADGAAVGSWPAQRVHTTEARPDGLYVRLSGAGGEGARPCPSDEFAQVPSAEARGGARLPIAMERSALQALLLAEAAAEDTGAAAGAARADGGPEFVPDEFLF</sequence>
<evidence type="ECO:0000256" key="4">
    <source>
        <dbReference type="ARBA" id="ARBA00023014"/>
    </source>
</evidence>
<proteinExistence type="predicted"/>
<evidence type="ECO:0000256" key="5">
    <source>
        <dbReference type="ARBA" id="ARBA00034078"/>
    </source>
</evidence>
<dbReference type="InterPro" id="IPR017941">
    <property type="entry name" value="Rieske_2Fe-2S"/>
</dbReference>
<dbReference type="Pfam" id="PF22543">
    <property type="entry name" value="Rieske_4"/>
    <property type="match status" value="1"/>
</dbReference>
<keyword evidence="1" id="KW-0001">2Fe-2S</keyword>
<dbReference type="InterPro" id="IPR036922">
    <property type="entry name" value="Rieske_2Fe-2S_sf"/>
</dbReference>
<reference evidence="7" key="1">
    <citation type="submission" date="2023-10" db="EMBL/GenBank/DDBJ databases">
        <authorList>
            <person name="Chen Y."/>
            <person name="Shah S."/>
            <person name="Dougan E. K."/>
            <person name="Thang M."/>
            <person name="Chan C."/>
        </authorList>
    </citation>
    <scope>NUCLEOTIDE SEQUENCE [LARGE SCALE GENOMIC DNA]</scope>
</reference>